<dbReference type="PANTHER" id="PTHR10871:SF1">
    <property type="entry name" value="SMALL RIBOSOMAL SUBUNIT PROTEIN US13M"/>
    <property type="match status" value="1"/>
</dbReference>
<keyword evidence="11" id="KW-1185">Reference proteome</keyword>
<name>A0A6C2UKN0_9BACT</name>
<dbReference type="InterPro" id="IPR001892">
    <property type="entry name" value="Ribosomal_uS13"/>
</dbReference>
<dbReference type="InterPro" id="IPR010979">
    <property type="entry name" value="Ribosomal_uS13-like_H2TH"/>
</dbReference>
<comment type="function">
    <text evidence="7">Located at the top of the head of the 30S subunit, it contacts several helices of the 16S rRNA. In the 70S ribosome it contacts the 23S rRNA (bridge B1a) and protein L5 of the 50S subunit (bridge B1b), connecting the 2 subunits; these bridges are implicated in subunit movement. Contacts the tRNAs in the A and P-sites.</text>
</comment>
<dbReference type="RefSeq" id="WP_136061933.1">
    <property type="nucleotide sequence ID" value="NZ_CAAHFH010000001.1"/>
</dbReference>
<proteinExistence type="inferred from homology"/>
<dbReference type="Proteomes" id="UP000346198">
    <property type="component" value="Unassembled WGS sequence"/>
</dbReference>
<evidence type="ECO:0000256" key="3">
    <source>
        <dbReference type="ARBA" id="ARBA00022884"/>
    </source>
</evidence>
<dbReference type="SUPFAM" id="SSF46946">
    <property type="entry name" value="S13-like H2TH domain"/>
    <property type="match status" value="1"/>
</dbReference>
<feature type="compositionally biased region" description="Basic residues" evidence="9">
    <location>
        <begin position="101"/>
        <end position="112"/>
    </location>
</feature>
<dbReference type="PIRSF" id="PIRSF002134">
    <property type="entry name" value="Ribosomal_S13"/>
    <property type="match status" value="1"/>
</dbReference>
<dbReference type="NCBIfam" id="TIGR03631">
    <property type="entry name" value="uS13_bact"/>
    <property type="match status" value="1"/>
</dbReference>
<evidence type="ECO:0000313" key="10">
    <source>
        <dbReference type="EMBL" id="VGO20529.1"/>
    </source>
</evidence>
<evidence type="ECO:0000256" key="5">
    <source>
        <dbReference type="ARBA" id="ARBA00023274"/>
    </source>
</evidence>
<dbReference type="EMBL" id="CAAHFH010000001">
    <property type="protein sequence ID" value="VGO20529.1"/>
    <property type="molecule type" value="Genomic_DNA"/>
</dbReference>
<comment type="similarity">
    <text evidence="1 7 8">Belongs to the universal ribosomal protein uS13 family.</text>
</comment>
<dbReference type="FunFam" id="1.10.8.50:FF:000001">
    <property type="entry name" value="30S ribosomal protein S13"/>
    <property type="match status" value="1"/>
</dbReference>
<dbReference type="GO" id="GO:0005829">
    <property type="term" value="C:cytosol"/>
    <property type="evidence" value="ECO:0007669"/>
    <property type="project" value="TreeGrafter"/>
</dbReference>
<dbReference type="InterPro" id="IPR027437">
    <property type="entry name" value="Rbsml_uS13_C"/>
</dbReference>
<dbReference type="Gene3D" id="4.10.910.10">
    <property type="entry name" value="30s ribosomal protein s13, domain 2"/>
    <property type="match status" value="1"/>
</dbReference>
<dbReference type="AlphaFoldDB" id="A0A6C2UKN0"/>
<gene>
    <name evidence="7 10" type="primary">rpsM</name>
    <name evidence="10" type="ORF">SCARR_02592</name>
</gene>
<dbReference type="PANTHER" id="PTHR10871">
    <property type="entry name" value="30S RIBOSOMAL PROTEIN S13/40S RIBOSOMAL PROTEIN S18"/>
    <property type="match status" value="1"/>
</dbReference>
<dbReference type="GO" id="GO:0006412">
    <property type="term" value="P:translation"/>
    <property type="evidence" value="ECO:0007669"/>
    <property type="project" value="UniProtKB-UniRule"/>
</dbReference>
<sequence>MPRVLGIDIPGRKKLEYSLRYIYGIGHTTAKEVCEKAKLDPSKKADDMTDDEIQRLISVLQNDFRIEGDLRREVSANVRRLISIGSYRGRRHRASLPCRGQRTKTNARTRKGAKRTVGIVRGKEARSAVKAGGK</sequence>
<dbReference type="PROSITE" id="PS00646">
    <property type="entry name" value="RIBOSOMAL_S13_1"/>
    <property type="match status" value="1"/>
</dbReference>
<protein>
    <recommendedName>
        <fullName evidence="6 7">Small ribosomal subunit protein uS13</fullName>
    </recommendedName>
</protein>
<evidence type="ECO:0000256" key="9">
    <source>
        <dbReference type="SAM" id="MobiDB-lite"/>
    </source>
</evidence>
<evidence type="ECO:0000256" key="8">
    <source>
        <dbReference type="RuleBase" id="RU003830"/>
    </source>
</evidence>
<evidence type="ECO:0000256" key="7">
    <source>
        <dbReference type="HAMAP-Rule" id="MF_01315"/>
    </source>
</evidence>
<keyword evidence="3 7" id="KW-0694">RNA-binding</keyword>
<comment type="subunit">
    <text evidence="7">Part of the 30S ribosomal subunit. Forms a loose heterodimer with protein S19. Forms two bridges to the 50S subunit in the 70S ribosome.</text>
</comment>
<dbReference type="Pfam" id="PF00416">
    <property type="entry name" value="Ribosomal_S13"/>
    <property type="match status" value="1"/>
</dbReference>
<dbReference type="InterPro" id="IPR018269">
    <property type="entry name" value="Ribosomal_uS13_CS"/>
</dbReference>
<organism evidence="10 11">
    <name type="scientific">Pontiella sulfatireligans</name>
    <dbReference type="NCBI Taxonomy" id="2750658"/>
    <lineage>
        <taxon>Bacteria</taxon>
        <taxon>Pseudomonadati</taxon>
        <taxon>Kiritimatiellota</taxon>
        <taxon>Kiritimatiellia</taxon>
        <taxon>Kiritimatiellales</taxon>
        <taxon>Pontiellaceae</taxon>
        <taxon>Pontiella</taxon>
    </lineage>
</organism>
<keyword evidence="2 7" id="KW-0699">rRNA-binding</keyword>
<evidence type="ECO:0000256" key="6">
    <source>
        <dbReference type="ARBA" id="ARBA00035166"/>
    </source>
</evidence>
<dbReference type="GO" id="GO:0000049">
    <property type="term" value="F:tRNA binding"/>
    <property type="evidence" value="ECO:0007669"/>
    <property type="project" value="UniProtKB-UniRule"/>
</dbReference>
<keyword evidence="7" id="KW-0820">tRNA-binding</keyword>
<reference evidence="10 11" key="1">
    <citation type="submission" date="2019-04" db="EMBL/GenBank/DDBJ databases">
        <authorList>
            <person name="Van Vliet M D."/>
        </authorList>
    </citation>
    <scope>NUCLEOTIDE SEQUENCE [LARGE SCALE GENOMIC DNA]</scope>
    <source>
        <strain evidence="10 11">F21</strain>
    </source>
</reference>
<dbReference type="InterPro" id="IPR019980">
    <property type="entry name" value="Ribosomal_uS13_bac-type"/>
</dbReference>
<dbReference type="GO" id="GO:0003735">
    <property type="term" value="F:structural constituent of ribosome"/>
    <property type="evidence" value="ECO:0007669"/>
    <property type="project" value="InterPro"/>
</dbReference>
<dbReference type="HAMAP" id="MF_01315">
    <property type="entry name" value="Ribosomal_uS13"/>
    <property type="match status" value="1"/>
</dbReference>
<evidence type="ECO:0000256" key="1">
    <source>
        <dbReference type="ARBA" id="ARBA00008080"/>
    </source>
</evidence>
<evidence type="ECO:0000256" key="4">
    <source>
        <dbReference type="ARBA" id="ARBA00022980"/>
    </source>
</evidence>
<dbReference type="PROSITE" id="PS50159">
    <property type="entry name" value="RIBOSOMAL_S13_2"/>
    <property type="match status" value="1"/>
</dbReference>
<accession>A0A6C2UKN0</accession>
<keyword evidence="5 7" id="KW-0687">Ribonucleoprotein</keyword>
<dbReference type="Gene3D" id="1.10.8.50">
    <property type="match status" value="1"/>
</dbReference>
<evidence type="ECO:0000256" key="2">
    <source>
        <dbReference type="ARBA" id="ARBA00022730"/>
    </source>
</evidence>
<feature type="region of interest" description="Disordered" evidence="9">
    <location>
        <begin position="92"/>
        <end position="112"/>
    </location>
</feature>
<evidence type="ECO:0000313" key="11">
    <source>
        <dbReference type="Proteomes" id="UP000346198"/>
    </source>
</evidence>
<dbReference type="GO" id="GO:0019843">
    <property type="term" value="F:rRNA binding"/>
    <property type="evidence" value="ECO:0007669"/>
    <property type="project" value="UniProtKB-UniRule"/>
</dbReference>
<dbReference type="GO" id="GO:0015935">
    <property type="term" value="C:small ribosomal subunit"/>
    <property type="evidence" value="ECO:0007669"/>
    <property type="project" value="TreeGrafter"/>
</dbReference>
<keyword evidence="4 7" id="KW-0689">Ribosomal protein</keyword>